<keyword evidence="4 13" id="KW-0812">Transmembrane</keyword>
<keyword evidence="8 13" id="KW-0472">Membrane</keyword>
<evidence type="ECO:0000256" key="12">
    <source>
        <dbReference type="PROSITE-ProRule" id="PRU00277"/>
    </source>
</evidence>
<dbReference type="GO" id="GO:0016020">
    <property type="term" value="C:membrane"/>
    <property type="evidence" value="ECO:0007669"/>
    <property type="project" value="UniProtKB-SubCell"/>
</dbReference>
<comment type="subunit">
    <text evidence="11">Interacts with IFITM5.</text>
</comment>
<dbReference type="EC" id="5.2.1.8" evidence="12"/>
<proteinExistence type="inferred from homology"/>
<gene>
    <name evidence="15" type="primary">fkbp11</name>
</gene>
<dbReference type="HOGENOM" id="CLU_013615_8_0_1"/>
<keyword evidence="7 12" id="KW-0697">Rotamase</keyword>
<dbReference type="Pfam" id="PF00254">
    <property type="entry name" value="FKBP_C"/>
    <property type="match status" value="1"/>
</dbReference>
<evidence type="ECO:0000256" key="7">
    <source>
        <dbReference type="ARBA" id="ARBA00023110"/>
    </source>
</evidence>
<keyword evidence="6 13" id="KW-1133">Transmembrane helix</keyword>
<evidence type="ECO:0000256" key="6">
    <source>
        <dbReference type="ARBA" id="ARBA00022989"/>
    </source>
</evidence>
<dbReference type="SUPFAM" id="SSF54534">
    <property type="entry name" value="FKBP-like"/>
    <property type="match status" value="1"/>
</dbReference>
<dbReference type="GeneTree" id="ENSGT00940000159521"/>
<keyword evidence="5" id="KW-0732">Signal</keyword>
<dbReference type="Ensembl" id="ENSXETT00000021623">
    <property type="protein sequence ID" value="ENSXETP00000021623"/>
    <property type="gene ID" value="ENSXETG00000009816"/>
</dbReference>
<dbReference type="GO" id="GO:0003755">
    <property type="term" value="F:peptidyl-prolyl cis-trans isomerase activity"/>
    <property type="evidence" value="ECO:0007669"/>
    <property type="project" value="UniProtKB-KW"/>
</dbReference>
<dbReference type="PANTHER" id="PTHR45779:SF2">
    <property type="entry name" value="PEPTIDYL-PROLYL CIS-TRANS ISOMERASE FKBP11"/>
    <property type="match status" value="1"/>
</dbReference>
<evidence type="ECO:0000256" key="5">
    <source>
        <dbReference type="ARBA" id="ARBA00022729"/>
    </source>
</evidence>
<feature type="transmembrane region" description="Helical" evidence="13">
    <location>
        <begin position="176"/>
        <end position="198"/>
    </location>
</feature>
<evidence type="ECO:0000256" key="9">
    <source>
        <dbReference type="ARBA" id="ARBA00023235"/>
    </source>
</evidence>
<evidence type="ECO:0000256" key="13">
    <source>
        <dbReference type="SAM" id="Phobius"/>
    </source>
</evidence>
<dbReference type="AlphaFoldDB" id="F6X3S2"/>
<dbReference type="PROSITE" id="PS50059">
    <property type="entry name" value="FKBP_PPIASE"/>
    <property type="match status" value="1"/>
</dbReference>
<dbReference type="FunCoup" id="F6X3S2">
    <property type="interactions" value="213"/>
</dbReference>
<comment type="subcellular location">
    <subcellularLocation>
        <location evidence="2">Membrane</location>
        <topology evidence="2">Single-pass membrane protein</topology>
    </subcellularLocation>
</comment>
<dbReference type="ExpressionAtlas" id="F6X3S2">
    <property type="expression patterns" value="differential"/>
</dbReference>
<dbReference type="eggNOG" id="KOG0549">
    <property type="taxonomic scope" value="Eukaryota"/>
</dbReference>
<dbReference type="FunFam" id="3.10.50.40:FF:000048">
    <property type="entry name" value="Peptidylprolyl isomerase"/>
    <property type="match status" value="1"/>
</dbReference>
<comment type="similarity">
    <text evidence="3">Belongs to the FKBP-type PPIase family.</text>
</comment>
<reference evidence="15" key="2">
    <citation type="submission" date="2011-06" db="UniProtKB">
        <authorList>
            <consortium name="Ensembl"/>
        </authorList>
    </citation>
    <scope>IDENTIFICATION</scope>
</reference>
<dbReference type="PANTHER" id="PTHR45779">
    <property type="entry name" value="PEPTIDYLPROLYL ISOMERASE"/>
    <property type="match status" value="1"/>
</dbReference>
<keyword evidence="9 12" id="KW-0413">Isomerase</keyword>
<dbReference type="Xenbase" id="XB-GENE-966311">
    <property type="gene designation" value="fkbp11"/>
</dbReference>
<dbReference type="InterPro" id="IPR001179">
    <property type="entry name" value="PPIase_FKBP_dom"/>
</dbReference>
<dbReference type="InParanoid" id="F6X3S2"/>
<evidence type="ECO:0000256" key="3">
    <source>
        <dbReference type="ARBA" id="ARBA00006577"/>
    </source>
</evidence>
<dbReference type="STRING" id="8364.ENSXETP00000021623"/>
<dbReference type="Gene3D" id="3.10.50.40">
    <property type="match status" value="1"/>
</dbReference>
<sequence length="221" mass="24408">MPAPSLRVSLPRSLCAGSLSLLCWAAVTMFWGFVLLLLLTPPTLRAETPEEESENVTELVVETVEKPDSCTETADMGDTIHLHYTGRLEDGRIIDSSLSRDPLVVELGKKQVIPGLEKSLVGMCVGEKRKMVIPPHMAYGKRGYPPSIPGDAVLQFETEVMALFKPTPWQTLVNDIFPLLCIGLVPTLLGLIGYHLYAKAKSPAVSKRKQKEEKRNKAKKK</sequence>
<evidence type="ECO:0000256" key="1">
    <source>
        <dbReference type="ARBA" id="ARBA00000971"/>
    </source>
</evidence>
<evidence type="ECO:0000259" key="14">
    <source>
        <dbReference type="PROSITE" id="PS50059"/>
    </source>
</evidence>
<accession>F6X3S2</accession>
<evidence type="ECO:0000256" key="10">
    <source>
        <dbReference type="ARBA" id="ARBA00055986"/>
    </source>
</evidence>
<evidence type="ECO:0000313" key="15">
    <source>
        <dbReference type="Ensembl" id="ENSXETP00000021623"/>
    </source>
</evidence>
<feature type="transmembrane region" description="Helical" evidence="13">
    <location>
        <begin position="21"/>
        <end position="39"/>
    </location>
</feature>
<feature type="domain" description="PPIase FKBP-type" evidence="14">
    <location>
        <begin position="77"/>
        <end position="164"/>
    </location>
</feature>
<organism evidence="15">
    <name type="scientific">Xenopus tropicalis</name>
    <name type="common">Western clawed frog</name>
    <name type="synonym">Silurana tropicalis</name>
    <dbReference type="NCBI Taxonomy" id="8364"/>
    <lineage>
        <taxon>Eukaryota</taxon>
        <taxon>Metazoa</taxon>
        <taxon>Chordata</taxon>
        <taxon>Craniata</taxon>
        <taxon>Vertebrata</taxon>
        <taxon>Euteleostomi</taxon>
        <taxon>Amphibia</taxon>
        <taxon>Batrachia</taxon>
        <taxon>Anura</taxon>
        <taxon>Pipoidea</taxon>
        <taxon>Pipidae</taxon>
        <taxon>Xenopodinae</taxon>
        <taxon>Xenopus</taxon>
        <taxon>Silurana</taxon>
    </lineage>
</organism>
<comment type="catalytic activity">
    <reaction evidence="1 12">
        <text>[protein]-peptidylproline (omega=180) = [protein]-peptidylproline (omega=0)</text>
        <dbReference type="Rhea" id="RHEA:16237"/>
        <dbReference type="Rhea" id="RHEA-COMP:10747"/>
        <dbReference type="Rhea" id="RHEA-COMP:10748"/>
        <dbReference type="ChEBI" id="CHEBI:83833"/>
        <dbReference type="ChEBI" id="CHEBI:83834"/>
        <dbReference type="EC" id="5.2.1.8"/>
    </reaction>
</comment>
<dbReference type="Bgee" id="ENSXETG00000009816">
    <property type="expression patterns" value="Expressed in liver and 12 other cell types or tissues"/>
</dbReference>
<evidence type="ECO:0000256" key="4">
    <source>
        <dbReference type="ARBA" id="ARBA00022692"/>
    </source>
</evidence>
<protein>
    <recommendedName>
        <fullName evidence="12">peptidylprolyl isomerase</fullName>
        <ecNumber evidence="12">5.2.1.8</ecNumber>
    </recommendedName>
</protein>
<name>F6X3S2_XENTR</name>
<dbReference type="InterPro" id="IPR044609">
    <property type="entry name" value="FKBP2/11"/>
</dbReference>
<evidence type="ECO:0000256" key="2">
    <source>
        <dbReference type="ARBA" id="ARBA00004167"/>
    </source>
</evidence>
<evidence type="ECO:0000256" key="8">
    <source>
        <dbReference type="ARBA" id="ARBA00023136"/>
    </source>
</evidence>
<comment type="function">
    <text evidence="10">PPIases accelerate the folding of proteins during protein synthesis.</text>
</comment>
<evidence type="ECO:0000256" key="11">
    <source>
        <dbReference type="ARBA" id="ARBA00065450"/>
    </source>
</evidence>
<dbReference type="InterPro" id="IPR046357">
    <property type="entry name" value="PPIase_dom_sf"/>
</dbReference>
<reference evidence="15" key="1">
    <citation type="journal article" date="2010" name="Science">
        <title>The genome of the Western clawed frog Xenopus tropicalis.</title>
        <authorList>
            <person name="Hellsten U."/>
            <person name="Harland R.M."/>
            <person name="Gilchrist M.J."/>
            <person name="Hendrix D."/>
            <person name="Jurka J."/>
            <person name="Kapitonov V."/>
            <person name="Ovcharenko I."/>
            <person name="Putnam N.H."/>
            <person name="Shu S."/>
            <person name="Taher L."/>
            <person name="Blitz I.L."/>
            <person name="Blumberg B."/>
            <person name="Dichmann D.S."/>
            <person name="Dubchak I."/>
            <person name="Amaya E."/>
            <person name="Detter J.C."/>
            <person name="Fletcher R."/>
            <person name="Gerhard D.S."/>
            <person name="Goodstein D."/>
            <person name="Graves T."/>
            <person name="Grigoriev I.V."/>
            <person name="Grimwood J."/>
            <person name="Kawashima T."/>
            <person name="Lindquist E."/>
            <person name="Lucas S.M."/>
            <person name="Mead P.E."/>
            <person name="Mitros T."/>
            <person name="Ogino H."/>
            <person name="Ohta Y."/>
            <person name="Poliakov A.V."/>
            <person name="Pollet N."/>
            <person name="Robert J."/>
            <person name="Salamov A."/>
            <person name="Sater A.K."/>
            <person name="Schmutz J."/>
            <person name="Terry A."/>
            <person name="Vize P.D."/>
            <person name="Warren W.C."/>
            <person name="Wells D."/>
            <person name="Wills A."/>
            <person name="Wilson R.K."/>
            <person name="Zimmerman L.B."/>
            <person name="Zorn A.M."/>
            <person name="Grainger R."/>
            <person name="Grammer T."/>
            <person name="Khokha M.K."/>
            <person name="Richardson P.M."/>
            <person name="Rokhsar D.S."/>
        </authorList>
    </citation>
    <scope>NUCLEOTIDE SEQUENCE [LARGE SCALE GENOMIC DNA]</scope>
    <source>
        <strain evidence="15">Nigerian</strain>
    </source>
</reference>